<reference evidence="2" key="1">
    <citation type="journal article" date="2012" name="Proc. Natl. Acad. Sci. U.S.A.">
        <title>Antigenic diversity is generated by distinct evolutionary mechanisms in African trypanosome species.</title>
        <authorList>
            <person name="Jackson A.P."/>
            <person name="Berry A."/>
            <person name="Aslett M."/>
            <person name="Allison H.C."/>
            <person name="Burton P."/>
            <person name="Vavrova-Anderson J."/>
            <person name="Brown R."/>
            <person name="Browne H."/>
            <person name="Corton N."/>
            <person name="Hauser H."/>
            <person name="Gamble J."/>
            <person name="Gilderthorp R."/>
            <person name="Marcello L."/>
            <person name="McQuillan J."/>
            <person name="Otto T.D."/>
            <person name="Quail M.A."/>
            <person name="Sanders M.J."/>
            <person name="van Tonder A."/>
            <person name="Ginger M.L."/>
            <person name="Field M.C."/>
            <person name="Barry J.D."/>
            <person name="Hertz-Fowler C."/>
            <person name="Berriman M."/>
        </authorList>
    </citation>
    <scope>NUCLEOTIDE SEQUENCE</scope>
    <source>
        <strain evidence="2">IL3000</strain>
    </source>
</reference>
<feature type="chain" id="PRO_5003410765" evidence="1">
    <location>
        <begin position="22"/>
        <end position="201"/>
    </location>
</feature>
<proteinExistence type="predicted"/>
<gene>
    <name evidence="2" type="ORF">TCIL3000_11_16110</name>
</gene>
<feature type="signal peptide" evidence="1">
    <location>
        <begin position="1"/>
        <end position="21"/>
    </location>
</feature>
<dbReference type="VEuPathDB" id="TriTrypDB:TcIL3000.11.16110"/>
<name>G0V378_TRYCI</name>
<keyword evidence="1" id="KW-0732">Signal</keyword>
<accession>G0V378</accession>
<organism evidence="2">
    <name type="scientific">Trypanosoma congolense (strain IL3000)</name>
    <dbReference type="NCBI Taxonomy" id="1068625"/>
    <lineage>
        <taxon>Eukaryota</taxon>
        <taxon>Discoba</taxon>
        <taxon>Euglenozoa</taxon>
        <taxon>Kinetoplastea</taxon>
        <taxon>Metakinetoplastina</taxon>
        <taxon>Trypanosomatida</taxon>
        <taxon>Trypanosomatidae</taxon>
        <taxon>Trypanosoma</taxon>
        <taxon>Nannomonas</taxon>
    </lineage>
</organism>
<dbReference type="AlphaFoldDB" id="G0V378"/>
<protein>
    <submittedName>
        <fullName evidence="2">Uncharacterized protein TCIL3000_11_16110</fullName>
    </submittedName>
</protein>
<evidence type="ECO:0000313" key="2">
    <source>
        <dbReference type="EMBL" id="CCC96101.1"/>
    </source>
</evidence>
<dbReference type="EMBL" id="HE575324">
    <property type="protein sequence ID" value="CCC96101.1"/>
    <property type="molecule type" value="Genomic_DNA"/>
</dbReference>
<evidence type="ECO:0000256" key="1">
    <source>
        <dbReference type="SAM" id="SignalP"/>
    </source>
</evidence>
<sequence length="201" mass="23198">MTNVHFLCIVSFLVILGLTKTLTPHSSHLILPRNYSQEGLSERYGNGRNLDHKGVRKLYITIINNIRNDISSMTAYPGLSDRAAFCSALRWQARLYARSRDGSYYLPWLTDWVLRLRDTYVYSFKHIAPSFVSDIYDAGRSRLPFQRTTLVIEQMWTCLFTPVNSTGCPSYSFLRQVRGRSDTDILSSCTKTDPKFDRILH</sequence>